<keyword evidence="1" id="KW-0946">Virion</keyword>
<dbReference type="InterPro" id="IPR005563">
    <property type="entry name" value="A_protein"/>
</dbReference>
<evidence type="ECO:0000256" key="1">
    <source>
        <dbReference type="ARBA" id="ARBA00023104"/>
    </source>
</evidence>
<name>A0A1L3KIN6_9VIRU</name>
<reference evidence="3" key="1">
    <citation type="journal article" date="2016" name="Nature">
        <title>Redefining the invertebrate RNA virosphere.</title>
        <authorList>
            <person name="Shi M."/>
            <person name="Lin X.D."/>
            <person name="Tian J.H."/>
            <person name="Chen L.J."/>
            <person name="Chen X."/>
            <person name="Li C.X."/>
            <person name="Qin X.C."/>
            <person name="Li J."/>
            <person name="Cao J.P."/>
            <person name="Eden J.S."/>
            <person name="Buchmann J."/>
            <person name="Wang W."/>
            <person name="Xu J."/>
            <person name="Holmes E.C."/>
            <person name="Zhang Y.Z."/>
        </authorList>
    </citation>
    <scope>NUCLEOTIDE SEQUENCE</scope>
    <source>
        <strain evidence="3">SHWC0209c12428</strain>
    </source>
</reference>
<dbReference type="Pfam" id="PF03863">
    <property type="entry name" value="Phage_mat-A"/>
    <property type="match status" value="1"/>
</dbReference>
<evidence type="ECO:0008006" key="4">
    <source>
        <dbReference type="Google" id="ProtNLM"/>
    </source>
</evidence>
<accession>A0A1L3KIN6</accession>
<evidence type="ECO:0000313" key="3">
    <source>
        <dbReference type="EMBL" id="APG77169.1"/>
    </source>
</evidence>
<comment type="similarity">
    <text evidence="2">Belongs to the Leviviricetes maturation protein family.</text>
</comment>
<sequence>MALIEFIETEESGYDVTLTTTAKRYNVAPQYLSCEKTEVVPKMEPRVDRWFRDRKVGPTASIEDFTERTYKSVRSNQPNWSRRHTSGEIIMSPYKVSRVVTRNYVATVYSESVQSSHRTCVDTTYYNDSKCGKPAGWFYETTSEDMVVLRNVSIKRITMANFGRLLGNLPIYEIDRSDLNQNLSSAKEDCIAACARKTLEFSPLTAFAERMESARTILGLVNAAKSPLRTYREMYKKYQHYARNNRRDKAGVAKASADLWLYYKYAILPLILDITSALNVAKNAKVEYQTDRASRRVSVTTEAENRDLNVPHIFELVEHNTRFTATMKSRYSNATSRVNARTSHNPIATAWEIVPFSFLVDWFISISDSIYSFASLFGSPGVSTKMCISTKTVESSTFYLYLPSKPVVVNVDSYSRSSDDGWRLQKRDTVIQPPGDPTVSRLRTIETEDFTRDLCQPTVVRPKFTFDTQSIGRLLTAFALKVKLTKSSLNKLKVK</sequence>
<organism evidence="3">
    <name type="scientific">Shahe levi-like virus 1</name>
    <dbReference type="NCBI Taxonomy" id="1923426"/>
    <lineage>
        <taxon>Viruses</taxon>
        <taxon>Riboviria</taxon>
    </lineage>
</organism>
<dbReference type="EMBL" id="KX883557">
    <property type="protein sequence ID" value="APG77169.1"/>
    <property type="molecule type" value="Genomic_RNA"/>
</dbReference>
<evidence type="ECO:0000256" key="2">
    <source>
        <dbReference type="ARBA" id="ARBA00035110"/>
    </source>
</evidence>
<dbReference type="GO" id="GO:0039666">
    <property type="term" value="P:virion attachment to host cell pilus"/>
    <property type="evidence" value="ECO:0007669"/>
    <property type="project" value="UniProtKB-KW"/>
</dbReference>
<protein>
    <recommendedName>
        <fullName evidence="4">Maturation protein</fullName>
    </recommendedName>
</protein>
<keyword evidence="1" id="KW-0945">Host-virus interaction</keyword>
<keyword evidence="1" id="KW-1175">Viral attachment to host cell pilus</keyword>
<keyword evidence="1" id="KW-1161">Viral attachment to host cell</keyword>
<proteinExistence type="inferred from homology"/>
<keyword evidence="1" id="KW-1160">Virus entry into host cell</keyword>